<dbReference type="EMBL" id="FWFO01000001">
    <property type="protein sequence ID" value="SLN24648.1"/>
    <property type="molecule type" value="Genomic_DNA"/>
</dbReference>
<dbReference type="Proteomes" id="UP000193077">
    <property type="component" value="Unassembled WGS sequence"/>
</dbReference>
<gene>
    <name evidence="1" type="ORF">TRL7639_00807</name>
</gene>
<accession>A0A1Y5RWR1</accession>
<dbReference type="AlphaFoldDB" id="A0A1Y5RWR1"/>
<protein>
    <submittedName>
        <fullName evidence="1">Uncharacterized protein</fullName>
    </submittedName>
</protein>
<sequence>MGCSDSFRTSDAASPELQSPWQTIREALIDKFMASGALH</sequence>
<organism evidence="1 2">
    <name type="scientific">Falsiruegeria litorea R37</name>
    <dbReference type="NCBI Taxonomy" id="1200284"/>
    <lineage>
        <taxon>Bacteria</taxon>
        <taxon>Pseudomonadati</taxon>
        <taxon>Pseudomonadota</taxon>
        <taxon>Alphaproteobacteria</taxon>
        <taxon>Rhodobacterales</taxon>
        <taxon>Roseobacteraceae</taxon>
        <taxon>Falsiruegeria</taxon>
    </lineage>
</organism>
<name>A0A1Y5RWR1_9RHOB</name>
<evidence type="ECO:0000313" key="1">
    <source>
        <dbReference type="EMBL" id="SLN24648.1"/>
    </source>
</evidence>
<proteinExistence type="predicted"/>
<keyword evidence="2" id="KW-1185">Reference proteome</keyword>
<evidence type="ECO:0000313" key="2">
    <source>
        <dbReference type="Proteomes" id="UP000193077"/>
    </source>
</evidence>
<reference evidence="1 2" key="1">
    <citation type="submission" date="2017-03" db="EMBL/GenBank/DDBJ databases">
        <authorList>
            <person name="Afonso C.L."/>
            <person name="Miller P.J."/>
            <person name="Scott M.A."/>
            <person name="Spackman E."/>
            <person name="Goraichik I."/>
            <person name="Dimitrov K.M."/>
            <person name="Suarez D.L."/>
            <person name="Swayne D.E."/>
        </authorList>
    </citation>
    <scope>NUCLEOTIDE SEQUENCE [LARGE SCALE GENOMIC DNA]</scope>
    <source>
        <strain evidence="1 2">CECT 7639</strain>
    </source>
</reference>